<dbReference type="PROSITE" id="PS50943">
    <property type="entry name" value="HTH_CROC1"/>
    <property type="match status" value="1"/>
</dbReference>
<evidence type="ECO:0000313" key="2">
    <source>
        <dbReference type="EMBL" id="MFD1456258.1"/>
    </source>
</evidence>
<name>A0ABW4D6N0_9LACO</name>
<dbReference type="Gene3D" id="1.10.260.40">
    <property type="entry name" value="lambda repressor-like DNA-binding domains"/>
    <property type="match status" value="1"/>
</dbReference>
<dbReference type="InterPro" id="IPR010982">
    <property type="entry name" value="Lambda_DNA-bd_dom_sf"/>
</dbReference>
<organism evidence="2 3">
    <name type="scientific">Levilactobacillus lanxiensis</name>
    <dbReference type="NCBI Taxonomy" id="2799568"/>
    <lineage>
        <taxon>Bacteria</taxon>
        <taxon>Bacillati</taxon>
        <taxon>Bacillota</taxon>
        <taxon>Bacilli</taxon>
        <taxon>Lactobacillales</taxon>
        <taxon>Lactobacillaceae</taxon>
        <taxon>Levilactobacillus</taxon>
    </lineage>
</organism>
<gene>
    <name evidence="2" type="ORF">ACFQ44_11365</name>
</gene>
<feature type="domain" description="HTH cro/C1-type" evidence="1">
    <location>
        <begin position="25"/>
        <end position="73"/>
    </location>
</feature>
<dbReference type="SMART" id="SM00530">
    <property type="entry name" value="HTH_XRE"/>
    <property type="match status" value="1"/>
</dbReference>
<dbReference type="Proteomes" id="UP001597189">
    <property type="component" value="Unassembled WGS sequence"/>
</dbReference>
<reference evidence="3" key="1">
    <citation type="journal article" date="2019" name="Int. J. Syst. Evol. Microbiol.">
        <title>The Global Catalogue of Microorganisms (GCM) 10K type strain sequencing project: providing services to taxonomists for standard genome sequencing and annotation.</title>
        <authorList>
            <consortium name="The Broad Institute Genomics Platform"/>
            <consortium name="The Broad Institute Genome Sequencing Center for Infectious Disease"/>
            <person name="Wu L."/>
            <person name="Ma J."/>
        </authorList>
    </citation>
    <scope>NUCLEOTIDE SEQUENCE [LARGE SCALE GENOMIC DNA]</scope>
    <source>
        <strain evidence="3">CCM 8979</strain>
    </source>
</reference>
<proteinExistence type="predicted"/>
<evidence type="ECO:0000313" key="3">
    <source>
        <dbReference type="Proteomes" id="UP001597189"/>
    </source>
</evidence>
<dbReference type="InterPro" id="IPR001387">
    <property type="entry name" value="Cro/C1-type_HTH"/>
</dbReference>
<keyword evidence="3" id="KW-1185">Reference proteome</keyword>
<dbReference type="RefSeq" id="WP_203646309.1">
    <property type="nucleotide sequence ID" value="NZ_BOLN01000009.1"/>
</dbReference>
<comment type="caution">
    <text evidence="2">The sequence shown here is derived from an EMBL/GenBank/DDBJ whole genome shotgun (WGS) entry which is preliminary data.</text>
</comment>
<protein>
    <submittedName>
        <fullName evidence="2">Helix-turn-helix domain-containing protein</fullName>
    </submittedName>
</protein>
<dbReference type="CDD" id="cd00093">
    <property type="entry name" value="HTH_XRE"/>
    <property type="match status" value="1"/>
</dbReference>
<dbReference type="EMBL" id="JBHTOD010000009">
    <property type="protein sequence ID" value="MFD1456258.1"/>
    <property type="molecule type" value="Genomic_DNA"/>
</dbReference>
<sequence length="120" mass="13469">MPRHELSPFERNIRRIIAQNLKAASRDMTQAELAEKTDIPTSTLSGYFAQRSTPSPGNVQRLADALGVHKSAIDPRYGDDLLEKDVCFEAIFSQLSPERQKAVLTFAQQQLRAQLDNLSK</sequence>
<evidence type="ECO:0000259" key="1">
    <source>
        <dbReference type="PROSITE" id="PS50943"/>
    </source>
</evidence>
<dbReference type="SUPFAM" id="SSF47413">
    <property type="entry name" value="lambda repressor-like DNA-binding domains"/>
    <property type="match status" value="1"/>
</dbReference>
<accession>A0ABW4D6N0</accession>
<dbReference type="Pfam" id="PF01381">
    <property type="entry name" value="HTH_3"/>
    <property type="match status" value="1"/>
</dbReference>